<dbReference type="PANTHER" id="PTHR21666">
    <property type="entry name" value="PEPTIDASE-RELATED"/>
    <property type="match status" value="1"/>
</dbReference>
<dbReference type="EMBL" id="BAAAPF010000282">
    <property type="protein sequence ID" value="GAA1500643.1"/>
    <property type="molecule type" value="Genomic_DNA"/>
</dbReference>
<feature type="region of interest" description="Disordered" evidence="1">
    <location>
        <begin position="376"/>
        <end position="402"/>
    </location>
</feature>
<accession>A0ABN1ZLP8</accession>
<dbReference type="InterPro" id="IPR016047">
    <property type="entry name" value="M23ase_b-sheet_dom"/>
</dbReference>
<protein>
    <submittedName>
        <fullName evidence="3">M23 family metallopeptidase</fullName>
    </submittedName>
</protein>
<feature type="region of interest" description="Disordered" evidence="1">
    <location>
        <begin position="416"/>
        <end position="451"/>
    </location>
</feature>
<feature type="compositionally biased region" description="Basic and acidic residues" evidence="1">
    <location>
        <begin position="420"/>
        <end position="451"/>
    </location>
</feature>
<name>A0ABN1ZLP8_9ACTN</name>
<dbReference type="SUPFAM" id="SSF51261">
    <property type="entry name" value="Duplicated hybrid motif"/>
    <property type="match status" value="1"/>
</dbReference>
<proteinExistence type="predicted"/>
<keyword evidence="4" id="KW-1185">Reference proteome</keyword>
<feature type="compositionally biased region" description="Low complexity" evidence="1">
    <location>
        <begin position="387"/>
        <end position="402"/>
    </location>
</feature>
<evidence type="ECO:0000313" key="4">
    <source>
        <dbReference type="Proteomes" id="UP001500443"/>
    </source>
</evidence>
<dbReference type="RefSeq" id="WP_344293555.1">
    <property type="nucleotide sequence ID" value="NZ_BAAAPF010000282.1"/>
</dbReference>
<feature type="region of interest" description="Disordered" evidence="1">
    <location>
        <begin position="1"/>
        <end position="22"/>
    </location>
</feature>
<sequence length="586" mass="60486">MNDRPPSGIPTPTSPAGDASTLGSLDGYGYGYDASGHGGGSGEEPLHHGYQGYDGYDAGHAVAYTTTGYETGGYLTPDVAPSWDTGTQSADFGAYDANGLYGTADPYAAAPHASGGYDVSALWSEGAGDTPAGGIPRQAGPADDYDYGYPSASAPTAQWHTTGEWSGWDNGTQHGAAQYDTGQYDTAQHEGAQHTGAPYDPAAGWDTGHYDAAAADATGYPAATAYAEAVAYPESFAGTATATEAYDEHAAYAVDTEHAAPAGHTEYAEYTEQAADPDATAAWDFAALAEQEGLDGFDGPDRPEAAETSETPEASEARTADEPAPEPAGGRTVGAPVGRAVRSSRRRCPKRSALLTVAVPSIAVVGVAGVAAASVTGTGGSEDDGKTTQAAPEAAAAKTSKANAALDTQLRGVTEDADDFADRASRTQERIDLKEKQEAERKREAEEAARKEALRPKFAVPVDDTGLSAYYGQAGVNWVSVHTGIDFPVSYGSEVKAATDGTVTTRFDYAYGNMLILTAADGTETWYAHLDSFAVTTGPVQAGDVVAYSGNSGKSTGPHLHFEVHPYGGAAIDPLAWLLDKGLDPQ</sequence>
<dbReference type="Proteomes" id="UP001500443">
    <property type="component" value="Unassembled WGS sequence"/>
</dbReference>
<feature type="domain" description="M23ase beta-sheet core" evidence="2">
    <location>
        <begin position="481"/>
        <end position="574"/>
    </location>
</feature>
<organism evidence="3 4">
    <name type="scientific">Streptomyces synnematoformans</name>
    <dbReference type="NCBI Taxonomy" id="415721"/>
    <lineage>
        <taxon>Bacteria</taxon>
        <taxon>Bacillati</taxon>
        <taxon>Actinomycetota</taxon>
        <taxon>Actinomycetes</taxon>
        <taxon>Kitasatosporales</taxon>
        <taxon>Streptomycetaceae</taxon>
        <taxon>Streptomyces</taxon>
    </lineage>
</organism>
<dbReference type="Pfam" id="PF01551">
    <property type="entry name" value="Peptidase_M23"/>
    <property type="match status" value="1"/>
</dbReference>
<feature type="region of interest" description="Disordered" evidence="1">
    <location>
        <begin position="293"/>
        <end position="346"/>
    </location>
</feature>
<dbReference type="InterPro" id="IPR011055">
    <property type="entry name" value="Dup_hybrid_motif"/>
</dbReference>
<comment type="caution">
    <text evidence="3">The sequence shown here is derived from an EMBL/GenBank/DDBJ whole genome shotgun (WGS) entry which is preliminary data.</text>
</comment>
<evidence type="ECO:0000259" key="2">
    <source>
        <dbReference type="Pfam" id="PF01551"/>
    </source>
</evidence>
<dbReference type="Gene3D" id="2.70.70.10">
    <property type="entry name" value="Glucose Permease (Domain IIA)"/>
    <property type="match status" value="1"/>
</dbReference>
<dbReference type="InterPro" id="IPR050570">
    <property type="entry name" value="Cell_wall_metabolism_enzyme"/>
</dbReference>
<reference evidence="3 4" key="1">
    <citation type="journal article" date="2019" name="Int. J. Syst. Evol. Microbiol.">
        <title>The Global Catalogue of Microorganisms (GCM) 10K type strain sequencing project: providing services to taxonomists for standard genome sequencing and annotation.</title>
        <authorList>
            <consortium name="The Broad Institute Genomics Platform"/>
            <consortium name="The Broad Institute Genome Sequencing Center for Infectious Disease"/>
            <person name="Wu L."/>
            <person name="Ma J."/>
        </authorList>
    </citation>
    <scope>NUCLEOTIDE SEQUENCE [LARGE SCALE GENOMIC DNA]</scope>
    <source>
        <strain evidence="3 4">JCM 15481</strain>
    </source>
</reference>
<dbReference type="PANTHER" id="PTHR21666:SF270">
    <property type="entry name" value="MUREIN HYDROLASE ACTIVATOR ENVC"/>
    <property type="match status" value="1"/>
</dbReference>
<dbReference type="CDD" id="cd12797">
    <property type="entry name" value="M23_peptidase"/>
    <property type="match status" value="1"/>
</dbReference>
<evidence type="ECO:0000256" key="1">
    <source>
        <dbReference type="SAM" id="MobiDB-lite"/>
    </source>
</evidence>
<gene>
    <name evidence="3" type="ORF">GCM10009802_56260</name>
</gene>
<evidence type="ECO:0000313" key="3">
    <source>
        <dbReference type="EMBL" id="GAA1500643.1"/>
    </source>
</evidence>